<name>A0ABP8Q4X9_9BACT</name>
<dbReference type="Proteomes" id="UP001501243">
    <property type="component" value="Unassembled WGS sequence"/>
</dbReference>
<organism evidence="2 3">
    <name type="scientific">Hymenobacter ginsengisoli</name>
    <dbReference type="NCBI Taxonomy" id="1051626"/>
    <lineage>
        <taxon>Bacteria</taxon>
        <taxon>Pseudomonadati</taxon>
        <taxon>Bacteroidota</taxon>
        <taxon>Cytophagia</taxon>
        <taxon>Cytophagales</taxon>
        <taxon>Hymenobacteraceae</taxon>
        <taxon>Hymenobacter</taxon>
    </lineage>
</organism>
<keyword evidence="3" id="KW-1185">Reference proteome</keyword>
<feature type="signal peptide" evidence="1">
    <location>
        <begin position="1"/>
        <end position="17"/>
    </location>
</feature>
<keyword evidence="1" id="KW-0732">Signal</keyword>
<accession>A0ABP8Q4X9</accession>
<proteinExistence type="predicted"/>
<evidence type="ECO:0008006" key="4">
    <source>
        <dbReference type="Google" id="ProtNLM"/>
    </source>
</evidence>
<gene>
    <name evidence="2" type="ORF">GCM10023172_12850</name>
</gene>
<dbReference type="EMBL" id="BAABGQ010000005">
    <property type="protein sequence ID" value="GAA4497613.1"/>
    <property type="molecule type" value="Genomic_DNA"/>
</dbReference>
<evidence type="ECO:0000313" key="3">
    <source>
        <dbReference type="Proteomes" id="UP001501243"/>
    </source>
</evidence>
<reference evidence="3" key="1">
    <citation type="journal article" date="2019" name="Int. J. Syst. Evol. Microbiol.">
        <title>The Global Catalogue of Microorganisms (GCM) 10K type strain sequencing project: providing services to taxonomists for standard genome sequencing and annotation.</title>
        <authorList>
            <consortium name="The Broad Institute Genomics Platform"/>
            <consortium name="The Broad Institute Genome Sequencing Center for Infectious Disease"/>
            <person name="Wu L."/>
            <person name="Ma J."/>
        </authorList>
    </citation>
    <scope>NUCLEOTIDE SEQUENCE [LARGE SCALE GENOMIC DNA]</scope>
    <source>
        <strain evidence="3">JCM 17841</strain>
    </source>
</reference>
<sequence length="126" mass="14296">MYNLLVAACLTASLAHASAAKKPTAKKPAEEYPKAIQVRATTLTQALAHRIHLNEGQYLRIKRLHLQYLTERRDLEMDLVGAPAAERDTKLAAAQQQYEQSLNDLLYPDQRLAYQQLRANFTAHRL</sequence>
<dbReference type="RefSeq" id="WP_208131703.1">
    <property type="nucleotide sequence ID" value="NZ_BAABGQ010000005.1"/>
</dbReference>
<evidence type="ECO:0000313" key="2">
    <source>
        <dbReference type="EMBL" id="GAA4497613.1"/>
    </source>
</evidence>
<comment type="caution">
    <text evidence="2">The sequence shown here is derived from an EMBL/GenBank/DDBJ whole genome shotgun (WGS) entry which is preliminary data.</text>
</comment>
<evidence type="ECO:0000256" key="1">
    <source>
        <dbReference type="SAM" id="SignalP"/>
    </source>
</evidence>
<protein>
    <recommendedName>
        <fullName evidence="4">Peptidylprolyl isomerase</fullName>
    </recommendedName>
</protein>
<feature type="chain" id="PRO_5045825404" description="Peptidylprolyl isomerase" evidence="1">
    <location>
        <begin position="18"/>
        <end position="126"/>
    </location>
</feature>